<accession>A0A6I0GRR3</accession>
<organism evidence="6 7">
    <name type="scientific">Phocaeicola vulgatus</name>
    <name type="common">Bacteroides vulgatus</name>
    <dbReference type="NCBI Taxonomy" id="821"/>
    <lineage>
        <taxon>Bacteria</taxon>
        <taxon>Pseudomonadati</taxon>
        <taxon>Bacteroidota</taxon>
        <taxon>Bacteroidia</taxon>
        <taxon>Bacteroidales</taxon>
        <taxon>Bacteroidaceae</taxon>
        <taxon>Phocaeicola</taxon>
    </lineage>
</organism>
<evidence type="ECO:0000256" key="1">
    <source>
        <dbReference type="ARBA" id="ARBA00004651"/>
    </source>
</evidence>
<dbReference type="InterPro" id="IPR051327">
    <property type="entry name" value="MATE_MepA_subfamily"/>
</dbReference>
<evidence type="ECO:0000256" key="3">
    <source>
        <dbReference type="ARBA" id="ARBA00022692"/>
    </source>
</evidence>
<keyword evidence="3" id="KW-0812">Transmembrane</keyword>
<protein>
    <submittedName>
        <fullName evidence="6">MATE family efflux transporter</fullName>
    </submittedName>
</protein>
<dbReference type="PANTHER" id="PTHR43823:SF3">
    <property type="entry name" value="MULTIDRUG EXPORT PROTEIN MEPA"/>
    <property type="match status" value="1"/>
</dbReference>
<reference evidence="6 7" key="1">
    <citation type="journal article" date="2019" name="Nat. Med.">
        <title>A library of human gut bacterial isolates paired with longitudinal multiomics data enables mechanistic microbiome research.</title>
        <authorList>
            <person name="Poyet M."/>
            <person name="Groussin M."/>
            <person name="Gibbons S.M."/>
            <person name="Avila-Pacheco J."/>
            <person name="Jiang X."/>
            <person name="Kearney S.M."/>
            <person name="Perrotta A.R."/>
            <person name="Berdy B."/>
            <person name="Zhao S."/>
            <person name="Lieberman T.D."/>
            <person name="Swanson P.K."/>
            <person name="Smith M."/>
            <person name="Roesemann S."/>
            <person name="Alexander J.E."/>
            <person name="Rich S.A."/>
            <person name="Livny J."/>
            <person name="Vlamakis H."/>
            <person name="Clish C."/>
            <person name="Bullock K."/>
            <person name="Deik A."/>
            <person name="Scott J."/>
            <person name="Pierce K.A."/>
            <person name="Xavier R.J."/>
            <person name="Alm E.J."/>
        </authorList>
    </citation>
    <scope>NUCLEOTIDE SEQUENCE [LARGE SCALE GENOMIC DNA]</scope>
    <source>
        <strain evidence="6 7">BIOML-A122</strain>
    </source>
</reference>
<dbReference type="EMBL" id="WDBI01000026">
    <property type="protein sequence ID" value="KAB6524694.1"/>
    <property type="molecule type" value="Genomic_DNA"/>
</dbReference>
<comment type="subcellular location">
    <subcellularLocation>
        <location evidence="1">Cell membrane</location>
        <topology evidence="1">Multi-pass membrane protein</topology>
    </subcellularLocation>
</comment>
<dbReference type="PANTHER" id="PTHR43823">
    <property type="entry name" value="SPORULATION PROTEIN YKVU"/>
    <property type="match status" value="1"/>
</dbReference>
<sequence length="94" mass="10632">AYDIAVAGLPLFASGFIFFAVNIVSIGYFQSVERARPAMMVTVLRGFVFMVLCLLGLPLLLKVPGIWLAVPLAEILTFLVIMVIYYRKHQWVRR</sequence>
<dbReference type="GO" id="GO:0005886">
    <property type="term" value="C:plasma membrane"/>
    <property type="evidence" value="ECO:0007669"/>
    <property type="project" value="UniProtKB-SubCell"/>
</dbReference>
<proteinExistence type="predicted"/>
<evidence type="ECO:0000313" key="7">
    <source>
        <dbReference type="Proteomes" id="UP000469427"/>
    </source>
</evidence>
<feature type="non-terminal residue" evidence="6">
    <location>
        <position position="1"/>
    </location>
</feature>
<evidence type="ECO:0000256" key="2">
    <source>
        <dbReference type="ARBA" id="ARBA00022475"/>
    </source>
</evidence>
<evidence type="ECO:0000313" key="6">
    <source>
        <dbReference type="EMBL" id="KAB6524694.1"/>
    </source>
</evidence>
<keyword evidence="2" id="KW-1003">Cell membrane</keyword>
<name>A0A6I0GRR3_PHOVU</name>
<dbReference type="AlphaFoldDB" id="A0A6I0GRR3"/>
<keyword evidence="4" id="KW-1133">Transmembrane helix</keyword>
<evidence type="ECO:0000256" key="5">
    <source>
        <dbReference type="ARBA" id="ARBA00023136"/>
    </source>
</evidence>
<evidence type="ECO:0000256" key="4">
    <source>
        <dbReference type="ARBA" id="ARBA00022989"/>
    </source>
</evidence>
<dbReference type="Proteomes" id="UP000469427">
    <property type="component" value="Unassembled WGS sequence"/>
</dbReference>
<keyword evidence="5" id="KW-0472">Membrane</keyword>
<comment type="caution">
    <text evidence="6">The sequence shown here is derived from an EMBL/GenBank/DDBJ whole genome shotgun (WGS) entry which is preliminary data.</text>
</comment>
<gene>
    <name evidence="6" type="ORF">GAY98_15420</name>
</gene>